<gene>
    <name evidence="3" type="ORF">K4G66_05680</name>
</gene>
<name>A0AA49GPQ6_9BACT</name>
<dbReference type="SUPFAM" id="SSF54637">
    <property type="entry name" value="Thioesterase/thiol ester dehydrase-isomerase"/>
    <property type="match status" value="1"/>
</dbReference>
<protein>
    <submittedName>
        <fullName evidence="3">Thioesterase family protein</fullName>
    </submittedName>
</protein>
<evidence type="ECO:0000256" key="2">
    <source>
        <dbReference type="ARBA" id="ARBA00022801"/>
    </source>
</evidence>
<proteinExistence type="inferred from homology"/>
<organism evidence="3">
    <name type="scientific">Roseihalotalea indica</name>
    <dbReference type="NCBI Taxonomy" id="2867963"/>
    <lineage>
        <taxon>Bacteria</taxon>
        <taxon>Pseudomonadati</taxon>
        <taxon>Bacteroidota</taxon>
        <taxon>Cytophagia</taxon>
        <taxon>Cytophagales</taxon>
        <taxon>Catalimonadaceae</taxon>
        <taxon>Roseihalotalea</taxon>
    </lineage>
</organism>
<evidence type="ECO:0000313" key="3">
    <source>
        <dbReference type="EMBL" id="WKN38188.1"/>
    </source>
</evidence>
<dbReference type="AlphaFoldDB" id="A0AA49GPQ6"/>
<dbReference type="EMBL" id="CP120682">
    <property type="protein sequence ID" value="WKN38188.1"/>
    <property type="molecule type" value="Genomic_DNA"/>
</dbReference>
<sequence>MILQETIRPRFSETDALGHINNTVVPVWFEQARRPLFQLFTPDLDPKKWSLIVARVEIDFLGELLYGQDVVVRTSVAKIGNSSFHIAQEILQQGKIQARGVAILVHYDYQLRQSRSIPAEIRQQLEQYLVSS</sequence>
<dbReference type="CDD" id="cd00586">
    <property type="entry name" value="4HBT"/>
    <property type="match status" value="1"/>
</dbReference>
<comment type="similarity">
    <text evidence="1">Belongs to the 4-hydroxybenzoyl-CoA thioesterase family.</text>
</comment>
<dbReference type="GO" id="GO:0047617">
    <property type="term" value="F:fatty acyl-CoA hydrolase activity"/>
    <property type="evidence" value="ECO:0007669"/>
    <property type="project" value="TreeGrafter"/>
</dbReference>
<dbReference type="PANTHER" id="PTHR31793:SF27">
    <property type="entry name" value="NOVEL THIOESTERASE SUPERFAMILY DOMAIN AND SAPOSIN A-TYPE DOMAIN CONTAINING PROTEIN (0610012H03RIK)"/>
    <property type="match status" value="1"/>
</dbReference>
<dbReference type="PANTHER" id="PTHR31793">
    <property type="entry name" value="4-HYDROXYBENZOYL-COA THIOESTERASE FAMILY MEMBER"/>
    <property type="match status" value="1"/>
</dbReference>
<dbReference type="InterPro" id="IPR050563">
    <property type="entry name" value="4-hydroxybenzoyl-CoA_TE"/>
</dbReference>
<keyword evidence="2" id="KW-0378">Hydrolase</keyword>
<dbReference type="Pfam" id="PF13279">
    <property type="entry name" value="4HBT_2"/>
    <property type="match status" value="1"/>
</dbReference>
<accession>A0AA49GPQ6</accession>
<dbReference type="InterPro" id="IPR029069">
    <property type="entry name" value="HotDog_dom_sf"/>
</dbReference>
<dbReference type="Gene3D" id="3.10.129.10">
    <property type="entry name" value="Hotdog Thioesterase"/>
    <property type="match status" value="1"/>
</dbReference>
<evidence type="ECO:0000256" key="1">
    <source>
        <dbReference type="ARBA" id="ARBA00005953"/>
    </source>
</evidence>
<reference evidence="3" key="2">
    <citation type="journal article" date="2024" name="Antonie Van Leeuwenhoek">
        <title>Roseihalotalea indica gen. nov., sp. nov., a halophilic Bacteroidetes from mesopelagic Southwest Indian Ocean with higher carbohydrate metabolic potential.</title>
        <authorList>
            <person name="Chen B."/>
            <person name="Zhang M."/>
            <person name="Lin D."/>
            <person name="Ye J."/>
            <person name="Tang K."/>
        </authorList>
    </citation>
    <scope>NUCLEOTIDE SEQUENCE</scope>
    <source>
        <strain evidence="3">TK19036</strain>
    </source>
</reference>
<reference evidence="3" key="1">
    <citation type="journal article" date="2023" name="Comput. Struct. Biotechnol. J.">
        <title>Discovery of a novel marine Bacteroidetes with a rich repertoire of carbohydrate-active enzymes.</title>
        <authorList>
            <person name="Chen B."/>
            <person name="Liu G."/>
            <person name="Chen Q."/>
            <person name="Wang H."/>
            <person name="Liu L."/>
            <person name="Tang K."/>
        </authorList>
    </citation>
    <scope>NUCLEOTIDE SEQUENCE</scope>
    <source>
        <strain evidence="3">TK19036</strain>
    </source>
</reference>